<organism evidence="3 4">
    <name type="scientific">Halosimplex pelagicum</name>
    <dbReference type="NCBI Taxonomy" id="869886"/>
    <lineage>
        <taxon>Archaea</taxon>
        <taxon>Methanobacteriati</taxon>
        <taxon>Methanobacteriota</taxon>
        <taxon>Stenosarchaea group</taxon>
        <taxon>Halobacteria</taxon>
        <taxon>Halobacteriales</taxon>
        <taxon>Haloarculaceae</taxon>
        <taxon>Halosimplex</taxon>
    </lineage>
</organism>
<reference evidence="3 4" key="1">
    <citation type="submission" date="2020-07" db="EMBL/GenBank/DDBJ databases">
        <title>Halosimplex litoreum sp. nov. and Halosimplex rubrum sp. nov., isolated from different salt environments.</title>
        <authorList>
            <person name="Cui H."/>
        </authorList>
    </citation>
    <scope>NUCLEOTIDE SEQUENCE [LARGE SCALE GENOMIC DNA]</scope>
    <source>
        <strain evidence="3 4">R2</strain>
    </source>
</reference>
<evidence type="ECO:0000256" key="1">
    <source>
        <dbReference type="RuleBase" id="RU362039"/>
    </source>
</evidence>
<feature type="domain" description="Calcineurin-like phosphoesterase" evidence="2">
    <location>
        <begin position="1"/>
        <end position="152"/>
    </location>
</feature>
<evidence type="ECO:0000259" key="2">
    <source>
        <dbReference type="Pfam" id="PF12850"/>
    </source>
</evidence>
<dbReference type="Gene3D" id="3.60.21.10">
    <property type="match status" value="1"/>
</dbReference>
<dbReference type="EC" id="3.1.4.-" evidence="1"/>
<gene>
    <name evidence="3" type="ORF">HZS54_01610</name>
</gene>
<dbReference type="OrthoDB" id="9959at2157"/>
<dbReference type="NCBIfam" id="TIGR00040">
    <property type="entry name" value="yfcE"/>
    <property type="match status" value="1"/>
</dbReference>
<dbReference type="Pfam" id="PF12850">
    <property type="entry name" value="Metallophos_2"/>
    <property type="match status" value="1"/>
</dbReference>
<name>A0A7D5P8Z8_9EURY</name>
<dbReference type="GO" id="GO:0046872">
    <property type="term" value="F:metal ion binding"/>
    <property type="evidence" value="ECO:0007669"/>
    <property type="project" value="UniProtKB-KW"/>
</dbReference>
<dbReference type="InterPro" id="IPR024654">
    <property type="entry name" value="Calcineurin-like_PHP_lpxH"/>
</dbReference>
<dbReference type="EMBL" id="CP058909">
    <property type="protein sequence ID" value="QLH80402.1"/>
    <property type="molecule type" value="Genomic_DNA"/>
</dbReference>
<dbReference type="PANTHER" id="PTHR11124">
    <property type="entry name" value="VACUOLAR SORTING PROTEIN VPS29"/>
    <property type="match status" value="1"/>
</dbReference>
<protein>
    <recommendedName>
        <fullName evidence="1">Phosphoesterase</fullName>
        <ecNumber evidence="1">3.1.4.-</ecNumber>
    </recommendedName>
</protein>
<dbReference type="GeneID" id="56081245"/>
<dbReference type="KEGG" id="hpel:HZS54_01610"/>
<dbReference type="InterPro" id="IPR029052">
    <property type="entry name" value="Metallo-depent_PP-like"/>
</dbReference>
<dbReference type="InterPro" id="IPR000979">
    <property type="entry name" value="Phosphodiesterase_MJ0936/Vps29"/>
</dbReference>
<dbReference type="AlphaFoldDB" id="A0A7D5P8Z8"/>
<evidence type="ECO:0000313" key="3">
    <source>
        <dbReference type="EMBL" id="QLH80402.1"/>
    </source>
</evidence>
<proteinExistence type="inferred from homology"/>
<comment type="cofactor">
    <cofactor evidence="1">
        <name>a divalent metal cation</name>
        <dbReference type="ChEBI" id="CHEBI:60240"/>
    </cofactor>
</comment>
<dbReference type="GO" id="GO:0016787">
    <property type="term" value="F:hydrolase activity"/>
    <property type="evidence" value="ECO:0007669"/>
    <property type="project" value="UniProtKB-UniRule"/>
</dbReference>
<dbReference type="SUPFAM" id="SSF56300">
    <property type="entry name" value="Metallo-dependent phosphatases"/>
    <property type="match status" value="1"/>
</dbReference>
<dbReference type="Proteomes" id="UP000509346">
    <property type="component" value="Chromosome"/>
</dbReference>
<comment type="similarity">
    <text evidence="1">Belongs to the metallophosphoesterase superfamily. YfcE family.</text>
</comment>
<keyword evidence="4" id="KW-1185">Reference proteome</keyword>
<dbReference type="RefSeq" id="WP_179920231.1">
    <property type="nucleotide sequence ID" value="NZ_CP058909.1"/>
</dbReference>
<evidence type="ECO:0000313" key="4">
    <source>
        <dbReference type="Proteomes" id="UP000509346"/>
    </source>
</evidence>
<accession>A0A7D5P8Z8</accession>
<sequence length="162" mass="17052">MELAVISDTHIPSRASRIPEAFRERIRSADHVVHAGDFDSEGTLADVRDLAPELTAVAGNTDPRVGLPERVTVEFGGVTFVVLHGTGSKRGWADRVAAAVREEADEPRVGVAGHTHKVFDEEIGGARVLNPGSATGAAPADRATMLTVEAADGEIDVTVHEA</sequence>
<keyword evidence="1" id="KW-0479">Metal-binding</keyword>